<gene>
    <name evidence="1" type="ORF">QCA50_005863</name>
</gene>
<evidence type="ECO:0000313" key="2">
    <source>
        <dbReference type="Proteomes" id="UP001385951"/>
    </source>
</evidence>
<dbReference type="Proteomes" id="UP001385951">
    <property type="component" value="Unassembled WGS sequence"/>
</dbReference>
<reference evidence="1 2" key="1">
    <citation type="submission" date="2022-09" db="EMBL/GenBank/DDBJ databases">
        <authorList>
            <person name="Palmer J.M."/>
        </authorList>
    </citation>
    <scope>NUCLEOTIDE SEQUENCE [LARGE SCALE GENOMIC DNA]</scope>
    <source>
        <strain evidence="1 2">DSM 7382</strain>
    </source>
</reference>
<accession>A0AAW0GGB1</accession>
<protein>
    <submittedName>
        <fullName evidence="1">Uncharacterized protein</fullName>
    </submittedName>
</protein>
<keyword evidence="2" id="KW-1185">Reference proteome</keyword>
<name>A0AAW0GGB1_9APHY</name>
<organism evidence="1 2">
    <name type="scientific">Cerrena zonata</name>
    <dbReference type="NCBI Taxonomy" id="2478898"/>
    <lineage>
        <taxon>Eukaryota</taxon>
        <taxon>Fungi</taxon>
        <taxon>Dikarya</taxon>
        <taxon>Basidiomycota</taxon>
        <taxon>Agaricomycotina</taxon>
        <taxon>Agaricomycetes</taxon>
        <taxon>Polyporales</taxon>
        <taxon>Cerrenaceae</taxon>
        <taxon>Cerrena</taxon>
    </lineage>
</organism>
<evidence type="ECO:0000313" key="1">
    <source>
        <dbReference type="EMBL" id="KAK7690764.1"/>
    </source>
</evidence>
<sequence>MGDKYITVLTEKQARNLTDVVHSINDVRNGLTLNTLTRTHLGHVSVAFLKVPNFAIQRADIDPPLSDHIPDGYVAHTFIELTEAPFANRPPGSLLPTP</sequence>
<dbReference type="EMBL" id="JASBNA010000006">
    <property type="protein sequence ID" value="KAK7690764.1"/>
    <property type="molecule type" value="Genomic_DNA"/>
</dbReference>
<proteinExistence type="predicted"/>
<dbReference type="AlphaFoldDB" id="A0AAW0GGB1"/>
<comment type="caution">
    <text evidence="1">The sequence shown here is derived from an EMBL/GenBank/DDBJ whole genome shotgun (WGS) entry which is preliminary data.</text>
</comment>